<comment type="caution">
    <text evidence="2">The sequence shown here is derived from an EMBL/GenBank/DDBJ whole genome shotgun (WGS) entry which is preliminary data.</text>
</comment>
<dbReference type="Proteomes" id="UP000266723">
    <property type="component" value="Unassembled WGS sequence"/>
</dbReference>
<accession>A0ABQ7AHC4</accession>
<name>A0ABQ7AHC4_BRACR</name>
<feature type="region of interest" description="Disordered" evidence="1">
    <location>
        <begin position="1"/>
        <end position="63"/>
    </location>
</feature>
<dbReference type="EMBL" id="QGKV02002055">
    <property type="protein sequence ID" value="KAF3497048.1"/>
    <property type="molecule type" value="Genomic_DNA"/>
</dbReference>
<protein>
    <submittedName>
        <fullName evidence="2">Uncharacterized protein</fullName>
    </submittedName>
</protein>
<keyword evidence="3" id="KW-1185">Reference proteome</keyword>
<evidence type="ECO:0000313" key="2">
    <source>
        <dbReference type="EMBL" id="KAF3497048.1"/>
    </source>
</evidence>
<gene>
    <name evidence="2" type="ORF">DY000_02052674</name>
</gene>
<evidence type="ECO:0000256" key="1">
    <source>
        <dbReference type="SAM" id="MobiDB-lite"/>
    </source>
</evidence>
<proteinExistence type="predicted"/>
<reference evidence="2 3" key="1">
    <citation type="journal article" date="2020" name="BMC Genomics">
        <title>Intraspecific diversification of the crop wild relative Brassica cretica Lam. using demographic model selection.</title>
        <authorList>
            <person name="Kioukis A."/>
            <person name="Michalopoulou V.A."/>
            <person name="Briers L."/>
            <person name="Pirintsos S."/>
            <person name="Studholme D.J."/>
            <person name="Pavlidis P."/>
            <person name="Sarris P.F."/>
        </authorList>
    </citation>
    <scope>NUCLEOTIDE SEQUENCE [LARGE SCALE GENOMIC DNA]</scope>
    <source>
        <strain evidence="3">cv. PFS-1207/04</strain>
    </source>
</reference>
<organism evidence="2 3">
    <name type="scientific">Brassica cretica</name>
    <name type="common">Mustard</name>
    <dbReference type="NCBI Taxonomy" id="69181"/>
    <lineage>
        <taxon>Eukaryota</taxon>
        <taxon>Viridiplantae</taxon>
        <taxon>Streptophyta</taxon>
        <taxon>Embryophyta</taxon>
        <taxon>Tracheophyta</taxon>
        <taxon>Spermatophyta</taxon>
        <taxon>Magnoliopsida</taxon>
        <taxon>eudicotyledons</taxon>
        <taxon>Gunneridae</taxon>
        <taxon>Pentapetalae</taxon>
        <taxon>rosids</taxon>
        <taxon>malvids</taxon>
        <taxon>Brassicales</taxon>
        <taxon>Brassicaceae</taxon>
        <taxon>Brassiceae</taxon>
        <taxon>Brassica</taxon>
    </lineage>
</organism>
<evidence type="ECO:0000313" key="3">
    <source>
        <dbReference type="Proteomes" id="UP000266723"/>
    </source>
</evidence>
<sequence length="63" mass="6878">MGWNRTRMVVATTGEGDCGRGSWRSGETTGRRLKGRSDFRTEGSDGSGFPFSDLRRSPHDDGA</sequence>
<feature type="compositionally biased region" description="Basic and acidic residues" evidence="1">
    <location>
        <begin position="53"/>
        <end position="63"/>
    </location>
</feature>